<keyword evidence="5" id="KW-0472">Membrane</keyword>
<dbReference type="PROSITE" id="PS50902">
    <property type="entry name" value="FLAVODOXIN_LIKE"/>
    <property type="match status" value="1"/>
</dbReference>
<feature type="region of interest" description="Disordered" evidence="4">
    <location>
        <begin position="234"/>
        <end position="253"/>
    </location>
</feature>
<evidence type="ECO:0000313" key="9">
    <source>
        <dbReference type="Proteomes" id="UP000285478"/>
    </source>
</evidence>
<evidence type="ECO:0000256" key="4">
    <source>
        <dbReference type="SAM" id="MobiDB-lite"/>
    </source>
</evidence>
<dbReference type="InterPro" id="IPR001433">
    <property type="entry name" value="OxRdtase_FAD/NAD-bd"/>
</dbReference>
<dbReference type="InterPro" id="IPR029039">
    <property type="entry name" value="Flavoprotein-like_sf"/>
</dbReference>
<dbReference type="Gene3D" id="3.40.50.80">
    <property type="entry name" value="Nucleotide-binding domain of ferredoxin-NADP reductase (FNR) module"/>
    <property type="match status" value="1"/>
</dbReference>
<keyword evidence="5" id="KW-0812">Transmembrane</keyword>
<evidence type="ECO:0000256" key="3">
    <source>
        <dbReference type="ARBA" id="ARBA00022982"/>
    </source>
</evidence>
<feature type="domain" description="FAD-binding FR-type" evidence="7">
    <location>
        <begin position="553"/>
        <end position="666"/>
    </location>
</feature>
<keyword evidence="1" id="KW-0285">Flavoprotein</keyword>
<dbReference type="InterPro" id="IPR001709">
    <property type="entry name" value="Flavoprot_Pyr_Nucl_cyt_Rdtase"/>
</dbReference>
<dbReference type="InterPro" id="IPR039261">
    <property type="entry name" value="FNR_nucleotide-bd"/>
</dbReference>
<keyword evidence="9" id="KW-1185">Reference proteome</keyword>
<evidence type="ECO:0000256" key="5">
    <source>
        <dbReference type="SAM" id="Phobius"/>
    </source>
</evidence>
<dbReference type="InterPro" id="IPR017927">
    <property type="entry name" value="FAD-bd_FR_type"/>
</dbReference>
<dbReference type="RefSeq" id="WP_128384110.1">
    <property type="nucleotide sequence ID" value="NZ_CP035033.1"/>
</dbReference>
<dbReference type="Pfam" id="PF03929">
    <property type="entry name" value="PepSY_TM"/>
    <property type="match status" value="1"/>
</dbReference>
<dbReference type="KEGG" id="htr:EPV75_00530"/>
<dbReference type="PRINTS" id="PR00369">
    <property type="entry name" value="FLAVODOXIN"/>
</dbReference>
<dbReference type="SUPFAM" id="SSF52343">
    <property type="entry name" value="Ferredoxin reductase-like, C-terminal NADP-linked domain"/>
    <property type="match status" value="1"/>
</dbReference>
<dbReference type="InterPro" id="IPR005625">
    <property type="entry name" value="PepSY-ass_TM"/>
</dbReference>
<evidence type="ECO:0000259" key="6">
    <source>
        <dbReference type="PROSITE" id="PS50902"/>
    </source>
</evidence>
<feature type="transmembrane region" description="Helical" evidence="5">
    <location>
        <begin position="348"/>
        <end position="376"/>
    </location>
</feature>
<dbReference type="PANTHER" id="PTHR34219:SF3">
    <property type="entry name" value="BLL7967 PROTEIN"/>
    <property type="match status" value="1"/>
</dbReference>
<evidence type="ECO:0000313" key="8">
    <source>
        <dbReference type="EMBL" id="QAB14264.1"/>
    </source>
</evidence>
<protein>
    <submittedName>
        <fullName evidence="8">Nitric oxide synthase</fullName>
    </submittedName>
</protein>
<evidence type="ECO:0000259" key="7">
    <source>
        <dbReference type="PROSITE" id="PS51384"/>
    </source>
</evidence>
<dbReference type="PROSITE" id="PS51384">
    <property type="entry name" value="FAD_FR"/>
    <property type="match status" value="1"/>
</dbReference>
<dbReference type="SUPFAM" id="SSF52218">
    <property type="entry name" value="Flavoproteins"/>
    <property type="match status" value="1"/>
</dbReference>
<dbReference type="InterPro" id="IPR001094">
    <property type="entry name" value="Flavdoxin-like"/>
</dbReference>
<sequence length="804" mass="90190">MTFKNIWFQLHWILGITAGLVLMVVGTTGGILSFEREILRAINTDLMEVQPAKNAVALAPEKLLRRIQAKYPERTINALTLSNNPFEAARVNFALEGTGKRARKGETRYVDPYTGNVRWQDVKGKSFFRTVLHLHRRLLLDQPGKQIVGASTIALIILVLSGLYLRWPKTWHSLKTWFTFNVQKTGRSFVSSLHAVIGTWMMIFLLLVSFTGLYWSYDWYRAGLYAISGVPQPVRKGGPRAPQKQSNDLSDTVSRETDSSFNLAGHAWQAFEQHVKEFGYSTATLRLPKNGGDYAFTYFDPDPQHPRARNRMTVSAETGEAIEHSRYEDKALNEKLMSSMLPLHTGEYFGIIGRILLFIASLSLLLFGITGFMLYMDRRKTAKLRREAKQQANLKTVPLAQADTVIVYASQNGSAERLAWLTGQILQGTDRATALTGLGELTPEQLADKSLVLLIASTFGEGEAPDSARRFAKHLETVVDFKPDLQFAVLALGDSHYEHFCTFGLALDNWMRQSGATALQPCTTVDKLNPKNLQAWQNLLIQLGGNREVSLIAEPDEWRLTERTLLNPGSQGMPTYHLCFEPVNAKTVDWQAGDLVELTLKDNQTTATRQYSIASIPETGGLQLLVRQVRFENNTLGKGSGFLTDSLTLGQTAYLTIQSHSAFHLDTNHSGPLILIGNGTGLAGLRAHLQQRVQHGHYRNWLLFGERNQASDFYYQDELNGWLKNGQLEKLTTAFSREQEGYVQDKLREAGEEIKSWVQQGAVILVCGSADTMAKAVDDALQNILSPTDYQTLLEHNRYLRDIY</sequence>
<feature type="transmembrane region" description="Helical" evidence="5">
    <location>
        <begin position="147"/>
        <end position="167"/>
    </location>
</feature>
<feature type="compositionally biased region" description="Polar residues" evidence="4">
    <location>
        <begin position="243"/>
        <end position="252"/>
    </location>
</feature>
<name>A0A451G476_9GAMM</name>
<evidence type="ECO:0000256" key="1">
    <source>
        <dbReference type="ARBA" id="ARBA00022630"/>
    </source>
</evidence>
<dbReference type="InterPro" id="IPR017938">
    <property type="entry name" value="Riboflavin_synthase-like_b-brl"/>
</dbReference>
<dbReference type="Gene3D" id="3.40.50.360">
    <property type="match status" value="1"/>
</dbReference>
<dbReference type="CDD" id="cd06200">
    <property type="entry name" value="SiR_like1"/>
    <property type="match status" value="1"/>
</dbReference>
<dbReference type="PANTHER" id="PTHR34219">
    <property type="entry name" value="IRON-REGULATED INNER MEMBRANE PROTEIN-RELATED"/>
    <property type="match status" value="1"/>
</dbReference>
<gene>
    <name evidence="8" type="ORF">EPV75_00530</name>
</gene>
<keyword evidence="3" id="KW-0813">Transport</keyword>
<dbReference type="Proteomes" id="UP000285478">
    <property type="component" value="Chromosome"/>
</dbReference>
<dbReference type="SUPFAM" id="SSF63380">
    <property type="entry name" value="Riboflavin synthase domain-like"/>
    <property type="match status" value="1"/>
</dbReference>
<dbReference type="Pfam" id="PF00175">
    <property type="entry name" value="NAD_binding_1"/>
    <property type="match status" value="1"/>
</dbReference>
<keyword evidence="3" id="KW-0249">Electron transport</keyword>
<feature type="domain" description="Flavodoxin-like" evidence="6">
    <location>
        <begin position="404"/>
        <end position="541"/>
    </location>
</feature>
<proteinExistence type="predicted"/>
<dbReference type="AlphaFoldDB" id="A0A451G476"/>
<dbReference type="InterPro" id="IPR008254">
    <property type="entry name" value="Flavodoxin/NO_synth"/>
</dbReference>
<evidence type="ECO:0000256" key="2">
    <source>
        <dbReference type="ARBA" id="ARBA00022643"/>
    </source>
</evidence>
<dbReference type="Pfam" id="PF00258">
    <property type="entry name" value="Flavodoxin_1"/>
    <property type="match status" value="1"/>
</dbReference>
<dbReference type="EMBL" id="CP035033">
    <property type="protein sequence ID" value="QAB14264.1"/>
    <property type="molecule type" value="Genomic_DNA"/>
</dbReference>
<organism evidence="8 9">
    <name type="scientific">Hydrogenovibrio thermophilus</name>
    <dbReference type="NCBI Taxonomy" id="265883"/>
    <lineage>
        <taxon>Bacteria</taxon>
        <taxon>Pseudomonadati</taxon>
        <taxon>Pseudomonadota</taxon>
        <taxon>Gammaproteobacteria</taxon>
        <taxon>Thiotrichales</taxon>
        <taxon>Piscirickettsiaceae</taxon>
        <taxon>Hydrogenovibrio</taxon>
    </lineage>
</organism>
<keyword evidence="2" id="KW-0288">FMN</keyword>
<dbReference type="GO" id="GO:0016491">
    <property type="term" value="F:oxidoreductase activity"/>
    <property type="evidence" value="ECO:0007669"/>
    <property type="project" value="InterPro"/>
</dbReference>
<dbReference type="GO" id="GO:0010181">
    <property type="term" value="F:FMN binding"/>
    <property type="evidence" value="ECO:0007669"/>
    <property type="project" value="InterPro"/>
</dbReference>
<feature type="transmembrane region" description="Helical" evidence="5">
    <location>
        <begin position="12"/>
        <end position="34"/>
    </location>
</feature>
<dbReference type="PRINTS" id="PR00371">
    <property type="entry name" value="FPNCR"/>
</dbReference>
<dbReference type="Gene3D" id="2.40.30.10">
    <property type="entry name" value="Translation factors"/>
    <property type="match status" value="1"/>
</dbReference>
<feature type="transmembrane region" description="Helical" evidence="5">
    <location>
        <begin position="188"/>
        <end position="215"/>
    </location>
</feature>
<keyword evidence="5" id="KW-1133">Transmembrane helix</keyword>
<reference evidence="8 9" key="1">
    <citation type="journal article" date="2018" name="Environ. Microbiol.">
        <title>Genomes of ubiquitous marine and hypersaline Hydrogenovibrio, Thiomicrorhabdus and Thiomicrospira spp. encode a diversity of mechanisms to sustain chemolithoautotrophy in heterogeneous environments.</title>
        <authorList>
            <person name="Scott K.M."/>
            <person name="Williams J."/>
            <person name="Porter C.M.B."/>
            <person name="Russel S."/>
            <person name="Harmer T.L."/>
            <person name="Paul J.H."/>
            <person name="Antonen K.M."/>
            <person name="Bridges M.K."/>
            <person name="Camper G.J."/>
            <person name="Campla C.K."/>
            <person name="Casella L.G."/>
            <person name="Chase E."/>
            <person name="Conrad J.W."/>
            <person name="Cruz M.C."/>
            <person name="Dunlap D.S."/>
            <person name="Duran L."/>
            <person name="Fahsbender E.M."/>
            <person name="Goldsmith D.B."/>
            <person name="Keeley R.F."/>
            <person name="Kondoff M.R."/>
            <person name="Kussy B.I."/>
            <person name="Lane M.K."/>
            <person name="Lawler S."/>
            <person name="Leigh B.A."/>
            <person name="Lewis C."/>
            <person name="Lostal L.M."/>
            <person name="Marking D."/>
            <person name="Mancera P.A."/>
            <person name="McClenthan E.C."/>
            <person name="McIntyre E.A."/>
            <person name="Mine J.A."/>
            <person name="Modi S."/>
            <person name="Moore B.D."/>
            <person name="Morgan W.A."/>
            <person name="Nelson K.M."/>
            <person name="Nguyen K.N."/>
            <person name="Ogburn N."/>
            <person name="Parrino D.G."/>
            <person name="Pedapudi A.D."/>
            <person name="Pelham R.P."/>
            <person name="Preece A.M."/>
            <person name="Rampersad E.A."/>
            <person name="Richardson J.C."/>
            <person name="Rodgers C.M."/>
            <person name="Schaffer B.L."/>
            <person name="Sheridan N.E."/>
            <person name="Solone M.R."/>
            <person name="Staley Z.R."/>
            <person name="Tabuchi M."/>
            <person name="Waide R.J."/>
            <person name="Wanjugi P.W."/>
            <person name="Young S."/>
            <person name="Clum A."/>
            <person name="Daum C."/>
            <person name="Huntemann M."/>
            <person name="Ivanova N."/>
            <person name="Kyrpides N."/>
            <person name="Mikhailova N."/>
            <person name="Palaniappan K."/>
            <person name="Pillay M."/>
            <person name="Reddy T.B.K."/>
            <person name="Shapiro N."/>
            <person name="Stamatis D."/>
            <person name="Varghese N."/>
            <person name="Woyke T."/>
            <person name="Boden R."/>
            <person name="Freyermuth S.K."/>
            <person name="Kerfeld C.A."/>
        </authorList>
    </citation>
    <scope>NUCLEOTIDE SEQUENCE [LARGE SCALE GENOMIC DNA]</scope>
    <source>
        <strain evidence="8 9">JR-2</strain>
    </source>
</reference>
<accession>A0A451G476</accession>